<keyword evidence="8 10" id="KW-0472">Membrane</keyword>
<evidence type="ECO:0000256" key="2">
    <source>
        <dbReference type="ARBA" id="ARBA00021549"/>
    </source>
</evidence>
<name>A0A1I1QGN0_9GAMM</name>
<dbReference type="PRINTS" id="PR00885">
    <property type="entry name" value="BCTERIALGSPH"/>
</dbReference>
<evidence type="ECO:0000313" key="12">
    <source>
        <dbReference type="Proteomes" id="UP000198862"/>
    </source>
</evidence>
<evidence type="ECO:0000256" key="9">
    <source>
        <dbReference type="ARBA" id="ARBA00030775"/>
    </source>
</evidence>
<evidence type="ECO:0000313" key="11">
    <source>
        <dbReference type="EMBL" id="SFD21324.1"/>
    </source>
</evidence>
<proteinExistence type="predicted"/>
<dbReference type="NCBIfam" id="TIGR01708">
    <property type="entry name" value="typeII_sec_gspH"/>
    <property type="match status" value="1"/>
</dbReference>
<keyword evidence="7 10" id="KW-1133">Transmembrane helix</keyword>
<dbReference type="STRING" id="1123010.SAMN02745724_03886"/>
<reference evidence="11 12" key="1">
    <citation type="submission" date="2016-10" db="EMBL/GenBank/DDBJ databases">
        <authorList>
            <person name="de Groot N.N."/>
        </authorList>
    </citation>
    <scope>NUCLEOTIDE SEQUENCE [LARGE SCALE GENOMIC DNA]</scope>
    <source>
        <strain evidence="11 12">DSM 6059</strain>
    </source>
</reference>
<dbReference type="InterPro" id="IPR012902">
    <property type="entry name" value="N_methyl_site"/>
</dbReference>
<evidence type="ECO:0000256" key="1">
    <source>
        <dbReference type="ARBA" id="ARBA00004377"/>
    </source>
</evidence>
<evidence type="ECO:0000256" key="5">
    <source>
        <dbReference type="ARBA" id="ARBA00022519"/>
    </source>
</evidence>
<feature type="transmembrane region" description="Helical" evidence="10">
    <location>
        <begin position="33"/>
        <end position="55"/>
    </location>
</feature>
<keyword evidence="12" id="KW-1185">Reference proteome</keyword>
<dbReference type="EMBL" id="FOLO01000041">
    <property type="protein sequence ID" value="SFD21324.1"/>
    <property type="molecule type" value="Genomic_DNA"/>
</dbReference>
<gene>
    <name evidence="11" type="ORF">SAMN02745724_03886</name>
</gene>
<dbReference type="GO" id="GO:0005886">
    <property type="term" value="C:plasma membrane"/>
    <property type="evidence" value="ECO:0007669"/>
    <property type="project" value="UniProtKB-SubCell"/>
</dbReference>
<dbReference type="Gene3D" id="3.55.40.10">
    <property type="entry name" value="minor pseudopilin epsh domain"/>
    <property type="match status" value="1"/>
</dbReference>
<keyword evidence="5" id="KW-0997">Cell inner membrane</keyword>
<dbReference type="SUPFAM" id="SSF54523">
    <property type="entry name" value="Pili subunits"/>
    <property type="match status" value="1"/>
</dbReference>
<dbReference type="GO" id="GO:0015628">
    <property type="term" value="P:protein secretion by the type II secretion system"/>
    <property type="evidence" value="ECO:0007669"/>
    <property type="project" value="InterPro"/>
</dbReference>
<evidence type="ECO:0000256" key="8">
    <source>
        <dbReference type="ARBA" id="ARBA00023136"/>
    </source>
</evidence>
<evidence type="ECO:0000256" key="6">
    <source>
        <dbReference type="ARBA" id="ARBA00022692"/>
    </source>
</evidence>
<dbReference type="NCBIfam" id="TIGR02532">
    <property type="entry name" value="IV_pilin_GFxxxE"/>
    <property type="match status" value="1"/>
</dbReference>
<accession>A0A1I1QGN0</accession>
<dbReference type="Pfam" id="PF07963">
    <property type="entry name" value="N_methyl"/>
    <property type="match status" value="1"/>
</dbReference>
<evidence type="ECO:0000256" key="10">
    <source>
        <dbReference type="SAM" id="Phobius"/>
    </source>
</evidence>
<organism evidence="11 12">
    <name type="scientific">Pseudoalteromonas denitrificans DSM 6059</name>
    <dbReference type="NCBI Taxonomy" id="1123010"/>
    <lineage>
        <taxon>Bacteria</taxon>
        <taxon>Pseudomonadati</taxon>
        <taxon>Pseudomonadota</taxon>
        <taxon>Gammaproteobacteria</taxon>
        <taxon>Alteromonadales</taxon>
        <taxon>Pseudoalteromonadaceae</taxon>
        <taxon>Pseudoalteromonas</taxon>
    </lineage>
</organism>
<dbReference type="InterPro" id="IPR045584">
    <property type="entry name" value="Pilin-like"/>
</dbReference>
<dbReference type="Proteomes" id="UP000198862">
    <property type="component" value="Unassembled WGS sequence"/>
</dbReference>
<keyword evidence="6 10" id="KW-0812">Transmembrane</keyword>
<sequence>MNFESFKVESKLKSGQKWHGSQLRTKKNKGFSLIEIMVVIVIIAFATNMVVYNLGGGEEELLEKQVVKMHTVINLAADYAVLNQLELGFHLDKDIFEFLAFDGEKWIPLTGNKAFKSVKFPEFLDVELQLDDLPWAQENLLEQVDWRQLMDSDNDENFLELDKLKTPQVILLSSGEVSPFSLSFSLKQQRDPTFFIEGEFMAPVRFKREPEL</sequence>
<protein>
    <recommendedName>
        <fullName evidence="2">Type II secretion system protein H</fullName>
    </recommendedName>
    <alternativeName>
        <fullName evidence="9">General secretion pathway protein H</fullName>
    </alternativeName>
</protein>
<dbReference type="InterPro" id="IPR002416">
    <property type="entry name" value="T2SS_protein-GspH"/>
</dbReference>
<keyword evidence="3" id="KW-1003">Cell membrane</keyword>
<dbReference type="AlphaFoldDB" id="A0A1I1QGN0"/>
<evidence type="ECO:0000256" key="3">
    <source>
        <dbReference type="ARBA" id="ARBA00022475"/>
    </source>
</evidence>
<evidence type="ECO:0000256" key="7">
    <source>
        <dbReference type="ARBA" id="ARBA00022989"/>
    </source>
</evidence>
<evidence type="ECO:0000256" key="4">
    <source>
        <dbReference type="ARBA" id="ARBA00022481"/>
    </source>
</evidence>
<comment type="subcellular location">
    <subcellularLocation>
        <location evidence="1">Cell inner membrane</location>
        <topology evidence="1">Single-pass membrane protein</topology>
    </subcellularLocation>
</comment>
<dbReference type="InterPro" id="IPR049875">
    <property type="entry name" value="TypeII_GspH"/>
</dbReference>
<keyword evidence="4" id="KW-0488">Methylation</keyword>
<dbReference type="GO" id="GO:0015627">
    <property type="term" value="C:type II protein secretion system complex"/>
    <property type="evidence" value="ECO:0007669"/>
    <property type="project" value="InterPro"/>
</dbReference>